<evidence type="ECO:0000313" key="2">
    <source>
        <dbReference type="EMBL" id="AQN78584.1"/>
    </source>
</evidence>
<dbReference type="RefSeq" id="YP_009345979.1">
    <property type="nucleotide sequence ID" value="NC_033829.1"/>
</dbReference>
<keyword evidence="3" id="KW-1185">Reference proteome</keyword>
<dbReference type="EMBL" id="KP714103">
    <property type="protein sequence ID" value="AKH40361.1"/>
    <property type="molecule type" value="Genomic_DNA"/>
</dbReference>
<dbReference type="KEGG" id="vg:31079586"/>
<protein>
    <submittedName>
        <fullName evidence="2">ACH96169.1 GrBNV gp93-like protein</fullName>
    </submittedName>
    <submittedName>
        <fullName evidence="1">Putative gp93-like protein</fullName>
    </submittedName>
</protein>
<evidence type="ECO:0000313" key="1">
    <source>
        <dbReference type="EMBL" id="AKH40361.1"/>
    </source>
</evidence>
<evidence type="ECO:0000313" key="3">
    <source>
        <dbReference type="Proteomes" id="UP000204438"/>
    </source>
</evidence>
<dbReference type="Proteomes" id="UP000204438">
    <property type="component" value="Segment"/>
</dbReference>
<proteinExistence type="predicted"/>
<organism evidence="1">
    <name type="scientific">Kallithea virus</name>
    <dbReference type="NCBI Taxonomy" id="1654582"/>
    <lineage>
        <taxon>Viruses</taxon>
        <taxon>Viruses incertae sedis</taxon>
        <taxon>Naldaviricetes</taxon>
        <taxon>Lefavirales</taxon>
        <taxon>Nudiviridae</taxon>
        <taxon>Alphanudivirus</taxon>
        <taxon>Alphanudivirus dromelanogasteris</taxon>
    </lineage>
</organism>
<sequence length="200" mass="22912">MDLTLEHVTSWSCHLHSKETCVMKYYNGSYYHVIPVKNISVLAQTYNSQKIPDEFWEDLGPTPYMTAIYYSDCVANVDMFRIILELFRNLDDSFLKFSTSNTPSDFIKRHIITDGIKRITLCNKHLLKSCKTKSNRPQTFYTKDQWIKAILKGLFPKIDSSDKSGIPTNTPDWAIKLYPRGATSISAVTTPSSQMTHLAN</sequence>
<accession>A0A0F7KLN5</accession>
<reference evidence="1" key="1">
    <citation type="journal article" date="2015" name="PLoS Biol.">
        <title>The Discovery, Distribution, and Evolution of Viruses Associated with Drosophila melanogaster.</title>
        <authorList>
            <person name="Webster C.L."/>
            <person name="Waldron F.M."/>
            <person name="Robertson S."/>
            <person name="Crowson D."/>
            <person name="Ferrari G."/>
            <person name="Quintana J.F."/>
            <person name="Brouqui J.M."/>
            <person name="Bayne E.H."/>
            <person name="Longdon B."/>
            <person name="Buck A.H."/>
            <person name="Lazzaro B.P."/>
            <person name="Akorli J."/>
            <person name="Haddrill P.R."/>
            <person name="Obbard D.J."/>
        </authorList>
    </citation>
    <scope>NUCLEOTIDE SEQUENCE</scope>
</reference>
<dbReference type="GeneID" id="31079586"/>
<name>A0A0F7KLN5_9VIRU</name>
<reference evidence="3" key="2">
    <citation type="submission" date="2016-04" db="EMBL/GenBank/DDBJ databases">
        <title>The complete genome of Kallithea virus.</title>
        <authorList>
            <consortium name="DrosEU Consortium"/>
            <person name="Obbard D.J."/>
            <person name="Serga S."/>
            <person name="Kozeretska I."/>
            <person name="Waldron F.M."/>
            <person name="Webster C.L."/>
            <person name="Staubach F."/>
        </authorList>
    </citation>
    <scope>NUCLEOTIDE SEQUENCE [LARGE SCALE GENOMIC DNA]</scope>
</reference>
<dbReference type="OrthoDB" id="13092at10239"/>
<reference evidence="2" key="3">
    <citation type="journal article" date="2021" name="Virus">
        <title>The discovery, distribution and diversity of DNA viruses associated with Drosophila melanogaster in Europe.</title>
        <authorList>
            <person name="Wallace M.A."/>
            <person name="Coffman K.A."/>
            <person name="Gilbert C."/>
            <person name="Ravindran S."/>
            <person name="Albery G.F."/>
            <person name="Abbott J."/>
            <person name="Argyridou E."/>
            <person name="Bellosta P."/>
            <person name="Betancourt A.J."/>
            <person name="Colinet H."/>
            <person name="Eric K."/>
            <person name="Glaser-Schmitt A."/>
            <person name="Grath S."/>
            <person name="Jelic M."/>
            <person name="Kankare M."/>
            <person name="Kozeretska I."/>
            <person name="Loeschcke V."/>
            <person name="Montchamp-Moreau C."/>
            <person name="Ometto L."/>
            <person name="Onder B.S."/>
            <person name="Orengo D.J."/>
            <person name="Parsch J."/>
            <person name="Pascual M."/>
            <person name="Patenkovic A."/>
            <person name="Puerma E."/>
            <person name="Ritchie M.G."/>
            <person name="Rota-Stabelli O."/>
            <person name="Schou M.F."/>
            <person name="Serga S.V."/>
            <person name="Stamenkovic-Radak M."/>
            <person name="Tanaskovic M."/>
            <person name="Veselinovic M.S."/>
            <person name="Vieira J."/>
            <person name="Vieira C.P."/>
            <person name="Kapun M."/>
            <person name="Flatt T."/>
            <person name="Gonzalez J."/>
            <person name="Staubach F."/>
            <person name="Obbard D.J."/>
        </authorList>
    </citation>
    <scope>NUCLEOTIDE SEQUENCE</scope>
    <source>
        <strain evidence="2">DrosEU46_Kharkiv_2014</strain>
    </source>
</reference>
<dbReference type="EMBL" id="KX130344">
    <property type="protein sequence ID" value="AQN78584.1"/>
    <property type="molecule type" value="Genomic_DNA"/>
</dbReference>